<protein>
    <submittedName>
        <fullName evidence="2">Uncharacterized protein</fullName>
    </submittedName>
</protein>
<gene>
    <name evidence="2" type="ORF">BAZ09_008765</name>
</gene>
<feature type="transmembrane region" description="Helical" evidence="1">
    <location>
        <begin position="29"/>
        <end position="48"/>
    </location>
</feature>
<proteinExistence type="predicted"/>
<reference evidence="2 3" key="1">
    <citation type="submission" date="2017-09" db="EMBL/GenBank/DDBJ databases">
        <title>Complete circularized genomes of four mosquito-derived Elizabethkingia anophelis isolates.</title>
        <authorList>
            <person name="Nicholson A.C."/>
            <person name="Xu J."/>
        </authorList>
    </citation>
    <scope>NUCLEOTIDE SEQUENCE [LARGE SCALE GENOMIC DNA]</scope>
    <source>
        <strain evidence="2 3">R26</strain>
    </source>
</reference>
<keyword evidence="1" id="KW-0812">Transmembrane</keyword>
<evidence type="ECO:0000256" key="1">
    <source>
        <dbReference type="SAM" id="Phobius"/>
    </source>
</evidence>
<keyword evidence="1" id="KW-0472">Membrane</keyword>
<keyword evidence="1" id="KW-1133">Transmembrane helix</keyword>
<keyword evidence="3" id="KW-1185">Reference proteome</keyword>
<evidence type="ECO:0000313" key="3">
    <source>
        <dbReference type="Proteomes" id="UP000190057"/>
    </source>
</evidence>
<feature type="transmembrane region" description="Helical" evidence="1">
    <location>
        <begin position="60"/>
        <end position="78"/>
    </location>
</feature>
<evidence type="ECO:0000313" key="2">
    <source>
        <dbReference type="EMBL" id="ATC36301.1"/>
    </source>
</evidence>
<accession>A0ABM6MT27</accession>
<dbReference type="Proteomes" id="UP000190057">
    <property type="component" value="Chromosome"/>
</dbReference>
<dbReference type="EMBL" id="CP023401">
    <property type="protein sequence ID" value="ATC36301.1"/>
    <property type="molecule type" value="Genomic_DNA"/>
</dbReference>
<feature type="transmembrane region" description="Helical" evidence="1">
    <location>
        <begin position="99"/>
        <end position="121"/>
    </location>
</feature>
<organism evidence="2 3">
    <name type="scientific">Elizabethkingia anophelis R26</name>
    <dbReference type="NCBI Taxonomy" id="1246994"/>
    <lineage>
        <taxon>Bacteria</taxon>
        <taxon>Pseudomonadati</taxon>
        <taxon>Bacteroidota</taxon>
        <taxon>Flavobacteriia</taxon>
        <taxon>Flavobacteriales</taxon>
        <taxon>Weeksellaceae</taxon>
        <taxon>Elizabethkingia</taxon>
    </lineage>
</organism>
<sequence length="128" mass="15413">MKVLYFFFYKINVFFKSISNDDWSEWKSLVVMCGAQVFLLIELIIWWTIITKSKVNIPKFYFIVLGLLITSINYYVFIRNSNRSKYSDLFKSYSKRKNIIGGWFVFMFLLCILGSLIYSFYRLSFVFN</sequence>
<name>A0ABM6MT27_9FLAO</name>